<keyword evidence="1" id="KW-0472">Membrane</keyword>
<name>B7G6U9_PHATC</name>
<keyword evidence="1" id="KW-0812">Transmembrane</keyword>
<dbReference type="PaxDb" id="2850-Phatr48355"/>
<dbReference type="RefSeq" id="XP_002182920.1">
    <property type="nucleotide sequence ID" value="XM_002182884.1"/>
</dbReference>
<organism evidence="2 3">
    <name type="scientific">Phaeodactylum tricornutum (strain CCAP 1055/1)</name>
    <dbReference type="NCBI Taxonomy" id="556484"/>
    <lineage>
        <taxon>Eukaryota</taxon>
        <taxon>Sar</taxon>
        <taxon>Stramenopiles</taxon>
        <taxon>Ochrophyta</taxon>
        <taxon>Bacillariophyta</taxon>
        <taxon>Bacillariophyceae</taxon>
        <taxon>Bacillariophycidae</taxon>
        <taxon>Naviculales</taxon>
        <taxon>Phaeodactylaceae</taxon>
        <taxon>Phaeodactylum</taxon>
    </lineage>
</organism>
<sequence length="285" mass="30771">MSSSQYAPVARDDGIDSNDVALSETLVGNVEASTLTPASSTAMMQVTAPAALPEGYEFDAALGDRIVKVHVPAGGVEAGQTFSVPMPTSITSFISTIPVPVGHWRDSLWSLFSYGACHPHVWTSCCCTTVAAAQVISRLQLTWKGKHGTVAETTGAFQIIFTAVVVYYVLYYSLSMLLFNLDPNSGNEDTNDRQPLPAGAMVVASTIDLMHYTAYGVLVLLLRNLRVTVREKYAIPARDYEDCTCSVFCPCLVAAQMLRHTTDYDAYPATCCTKRGIPEHAPSIV</sequence>
<evidence type="ECO:0000313" key="2">
    <source>
        <dbReference type="EMBL" id="EEC45656.1"/>
    </source>
</evidence>
<dbReference type="HOGENOM" id="CLU_065488_0_0_1"/>
<dbReference type="Pfam" id="PF04749">
    <property type="entry name" value="PLAC8"/>
    <property type="match status" value="1"/>
</dbReference>
<dbReference type="AlphaFoldDB" id="B7G6U9"/>
<proteinExistence type="predicted"/>
<dbReference type="KEGG" id="pti:PHATRDRAFT_48355"/>
<keyword evidence="1" id="KW-1133">Transmembrane helix</keyword>
<protein>
    <submittedName>
        <fullName evidence="2">Uncharacterized protein</fullName>
    </submittedName>
</protein>
<dbReference type="Proteomes" id="UP000000759">
    <property type="component" value="Chromosome 17"/>
</dbReference>
<dbReference type="EMBL" id="CM000619">
    <property type="protein sequence ID" value="EEC45656.1"/>
    <property type="molecule type" value="Genomic_DNA"/>
</dbReference>
<dbReference type="eggNOG" id="ENOG502SRZR">
    <property type="taxonomic scope" value="Eukaryota"/>
</dbReference>
<dbReference type="GeneID" id="7203811"/>
<keyword evidence="3" id="KW-1185">Reference proteome</keyword>
<dbReference type="OMA" id="REDCCCA"/>
<dbReference type="InterPro" id="IPR006461">
    <property type="entry name" value="PLAC_motif_containing"/>
</dbReference>
<reference evidence="2 3" key="1">
    <citation type="journal article" date="2008" name="Nature">
        <title>The Phaeodactylum genome reveals the evolutionary history of diatom genomes.</title>
        <authorList>
            <person name="Bowler C."/>
            <person name="Allen A.E."/>
            <person name="Badger J.H."/>
            <person name="Grimwood J."/>
            <person name="Jabbari K."/>
            <person name="Kuo A."/>
            <person name="Maheswari U."/>
            <person name="Martens C."/>
            <person name="Maumus F."/>
            <person name="Otillar R.P."/>
            <person name="Rayko E."/>
            <person name="Salamov A."/>
            <person name="Vandepoele K."/>
            <person name="Beszteri B."/>
            <person name="Gruber A."/>
            <person name="Heijde M."/>
            <person name="Katinka M."/>
            <person name="Mock T."/>
            <person name="Valentin K."/>
            <person name="Verret F."/>
            <person name="Berges J.A."/>
            <person name="Brownlee C."/>
            <person name="Cadoret J.P."/>
            <person name="Chiovitti A."/>
            <person name="Choi C.J."/>
            <person name="Coesel S."/>
            <person name="De Martino A."/>
            <person name="Detter J.C."/>
            <person name="Durkin C."/>
            <person name="Falciatore A."/>
            <person name="Fournet J."/>
            <person name="Haruta M."/>
            <person name="Huysman M.J."/>
            <person name="Jenkins B.D."/>
            <person name="Jiroutova K."/>
            <person name="Jorgensen R.E."/>
            <person name="Joubert Y."/>
            <person name="Kaplan A."/>
            <person name="Kroger N."/>
            <person name="Kroth P.G."/>
            <person name="La Roche J."/>
            <person name="Lindquist E."/>
            <person name="Lommer M."/>
            <person name="Martin-Jezequel V."/>
            <person name="Lopez P.J."/>
            <person name="Lucas S."/>
            <person name="Mangogna M."/>
            <person name="McGinnis K."/>
            <person name="Medlin L.K."/>
            <person name="Montsant A."/>
            <person name="Oudot-Le Secq M.P."/>
            <person name="Napoli C."/>
            <person name="Obornik M."/>
            <person name="Parker M.S."/>
            <person name="Petit J.L."/>
            <person name="Porcel B.M."/>
            <person name="Poulsen N."/>
            <person name="Robison M."/>
            <person name="Rychlewski L."/>
            <person name="Rynearson T.A."/>
            <person name="Schmutz J."/>
            <person name="Shapiro H."/>
            <person name="Siaut M."/>
            <person name="Stanley M."/>
            <person name="Sussman M.R."/>
            <person name="Taylor A.R."/>
            <person name="Vardi A."/>
            <person name="von Dassow P."/>
            <person name="Vyverman W."/>
            <person name="Willis A."/>
            <person name="Wyrwicz L.S."/>
            <person name="Rokhsar D.S."/>
            <person name="Weissenbach J."/>
            <person name="Armbrust E.V."/>
            <person name="Green B.R."/>
            <person name="Van de Peer Y."/>
            <person name="Grigoriev I.V."/>
        </authorList>
    </citation>
    <scope>NUCLEOTIDE SEQUENCE [LARGE SCALE GENOMIC DNA]</scope>
    <source>
        <strain evidence="2 3">CCAP 1055/1</strain>
    </source>
</reference>
<feature type="transmembrane region" description="Helical" evidence="1">
    <location>
        <begin position="156"/>
        <end position="179"/>
    </location>
</feature>
<reference evidence="3" key="2">
    <citation type="submission" date="2008-08" db="EMBL/GenBank/DDBJ databases">
        <authorList>
            <consortium name="Diatom Consortium"/>
            <person name="Grigoriev I."/>
            <person name="Grimwood J."/>
            <person name="Kuo A."/>
            <person name="Otillar R.P."/>
            <person name="Salamov A."/>
            <person name="Detter J.C."/>
            <person name="Lindquist E."/>
            <person name="Shapiro H."/>
            <person name="Lucas S."/>
            <person name="Glavina del Rio T."/>
            <person name="Pitluck S."/>
            <person name="Rokhsar D."/>
            <person name="Bowler C."/>
        </authorList>
    </citation>
    <scope>GENOME REANNOTATION</scope>
    <source>
        <strain evidence="3">CCAP 1055/1</strain>
    </source>
</reference>
<dbReference type="OrthoDB" id="43859at2759"/>
<accession>B7G6U9</accession>
<evidence type="ECO:0000256" key="1">
    <source>
        <dbReference type="SAM" id="Phobius"/>
    </source>
</evidence>
<dbReference type="InParanoid" id="B7G6U9"/>
<gene>
    <name evidence="2" type="ORF">PHATRDRAFT_48355</name>
</gene>
<evidence type="ECO:0000313" key="3">
    <source>
        <dbReference type="Proteomes" id="UP000000759"/>
    </source>
</evidence>
<feature type="transmembrane region" description="Helical" evidence="1">
    <location>
        <begin position="199"/>
        <end position="222"/>
    </location>
</feature>